<sequence length="171" mass="19437">MGFYHSLGYLIFGSRLRRLSEYFLSEVNKVYEQEGLAFDASWFPVFYILSSKQPVTLMDMATQLEVSHSAISQLVTSLKQKGFVKTSRCKDDGRRQLVVLTKKGEALLAAIQPVWSAIDIAMRQLATEHEESRRILESISAIEQSVQGVPLSERIRKELDHSTNIIQQNNC</sequence>
<dbReference type="EMBL" id="CP023777">
    <property type="protein sequence ID" value="ATL49464.1"/>
    <property type="molecule type" value="Genomic_DNA"/>
</dbReference>
<evidence type="ECO:0000313" key="2">
    <source>
        <dbReference type="EMBL" id="ATL49464.1"/>
    </source>
</evidence>
<dbReference type="RefSeq" id="WP_098195831.1">
    <property type="nucleotide sequence ID" value="NZ_CP023777.1"/>
</dbReference>
<accession>A0A291R044</accession>
<dbReference type="Proteomes" id="UP000220133">
    <property type="component" value="Chromosome"/>
</dbReference>
<dbReference type="OrthoDB" id="759747at2"/>
<feature type="domain" description="HTH marR-type" evidence="1">
    <location>
        <begin position="9"/>
        <end position="144"/>
    </location>
</feature>
<gene>
    <name evidence="2" type="ORF">COR50_21050</name>
</gene>
<dbReference type="PANTHER" id="PTHR33164:SF43">
    <property type="entry name" value="HTH-TYPE TRANSCRIPTIONAL REPRESSOR YETL"/>
    <property type="match status" value="1"/>
</dbReference>
<dbReference type="AlphaFoldDB" id="A0A291R044"/>
<dbReference type="Pfam" id="PF12802">
    <property type="entry name" value="MarR_2"/>
    <property type="match status" value="1"/>
</dbReference>
<dbReference type="KEGG" id="cbae:COR50_21050"/>
<dbReference type="InterPro" id="IPR036388">
    <property type="entry name" value="WH-like_DNA-bd_sf"/>
</dbReference>
<dbReference type="SMART" id="SM00347">
    <property type="entry name" value="HTH_MARR"/>
    <property type="match status" value="1"/>
</dbReference>
<proteinExistence type="predicted"/>
<organism evidence="2 3">
    <name type="scientific">Chitinophaga caeni</name>
    <dbReference type="NCBI Taxonomy" id="2029983"/>
    <lineage>
        <taxon>Bacteria</taxon>
        <taxon>Pseudomonadati</taxon>
        <taxon>Bacteroidota</taxon>
        <taxon>Chitinophagia</taxon>
        <taxon>Chitinophagales</taxon>
        <taxon>Chitinophagaceae</taxon>
        <taxon>Chitinophaga</taxon>
    </lineage>
</organism>
<dbReference type="InterPro" id="IPR036390">
    <property type="entry name" value="WH_DNA-bd_sf"/>
</dbReference>
<protein>
    <submittedName>
        <fullName evidence="2">MarR family transcriptional regulator</fullName>
    </submittedName>
</protein>
<dbReference type="Gene3D" id="1.10.10.10">
    <property type="entry name" value="Winged helix-like DNA-binding domain superfamily/Winged helix DNA-binding domain"/>
    <property type="match status" value="1"/>
</dbReference>
<dbReference type="PANTHER" id="PTHR33164">
    <property type="entry name" value="TRANSCRIPTIONAL REGULATOR, MARR FAMILY"/>
    <property type="match status" value="1"/>
</dbReference>
<dbReference type="SUPFAM" id="SSF46785">
    <property type="entry name" value="Winged helix' DNA-binding domain"/>
    <property type="match status" value="1"/>
</dbReference>
<reference evidence="2 3" key="1">
    <citation type="submission" date="2017-10" db="EMBL/GenBank/DDBJ databases">
        <title>Paenichitinophaga pekingensis gen. nov., sp. nov., isolated from activated sludge.</title>
        <authorList>
            <person name="Jin D."/>
            <person name="Kong X."/>
            <person name="Deng Y."/>
            <person name="Bai Z."/>
        </authorList>
    </citation>
    <scope>NUCLEOTIDE SEQUENCE [LARGE SCALE GENOMIC DNA]</scope>
    <source>
        <strain evidence="2 3">13</strain>
    </source>
</reference>
<dbReference type="InterPro" id="IPR000835">
    <property type="entry name" value="HTH_MarR-typ"/>
</dbReference>
<keyword evidence="3" id="KW-1185">Reference proteome</keyword>
<evidence type="ECO:0000313" key="3">
    <source>
        <dbReference type="Proteomes" id="UP000220133"/>
    </source>
</evidence>
<name>A0A291R044_9BACT</name>
<dbReference type="GO" id="GO:0006950">
    <property type="term" value="P:response to stress"/>
    <property type="evidence" value="ECO:0007669"/>
    <property type="project" value="TreeGrafter"/>
</dbReference>
<evidence type="ECO:0000259" key="1">
    <source>
        <dbReference type="PROSITE" id="PS50995"/>
    </source>
</evidence>
<dbReference type="PROSITE" id="PS50995">
    <property type="entry name" value="HTH_MARR_2"/>
    <property type="match status" value="1"/>
</dbReference>
<dbReference type="GO" id="GO:0003700">
    <property type="term" value="F:DNA-binding transcription factor activity"/>
    <property type="evidence" value="ECO:0007669"/>
    <property type="project" value="InterPro"/>
</dbReference>
<dbReference type="InterPro" id="IPR039422">
    <property type="entry name" value="MarR/SlyA-like"/>
</dbReference>